<feature type="compositionally biased region" description="Basic and acidic residues" evidence="10">
    <location>
        <begin position="499"/>
        <end position="512"/>
    </location>
</feature>
<feature type="domain" description="Velvet" evidence="11">
    <location>
        <begin position="25"/>
        <end position="232"/>
    </location>
</feature>
<dbReference type="InterPro" id="IPR021740">
    <property type="entry name" value="Velvet"/>
</dbReference>
<dbReference type="InterPro" id="IPR038491">
    <property type="entry name" value="Velvet_dom_sf"/>
</dbReference>
<dbReference type="STRING" id="2070753.A0A3A2ZIA8"/>
<dbReference type="OrthoDB" id="5384689at2759"/>
<dbReference type="PANTHER" id="PTHR33572:SF14">
    <property type="entry name" value="DEVELOPMENTAL AND SECONDARY METABOLISM REGULATOR VEA"/>
    <property type="match status" value="1"/>
</dbReference>
<accession>A0A3A2ZIA8</accession>
<feature type="compositionally biased region" description="Low complexity" evidence="10">
    <location>
        <begin position="442"/>
        <end position="456"/>
    </location>
</feature>
<feature type="region of interest" description="Disordered" evidence="10">
    <location>
        <begin position="437"/>
        <end position="457"/>
    </location>
</feature>
<dbReference type="EMBL" id="MVGC01000141">
    <property type="protein sequence ID" value="RJE22989.1"/>
    <property type="molecule type" value="Genomic_DNA"/>
</dbReference>
<dbReference type="AlphaFoldDB" id="A0A3A2ZIA8"/>
<evidence type="ECO:0000313" key="13">
    <source>
        <dbReference type="Proteomes" id="UP000266188"/>
    </source>
</evidence>
<protein>
    <recommendedName>
        <fullName evidence="8">Developmental and secondary metabolism regulator veA</fullName>
    </recommendedName>
    <alternativeName>
        <fullName evidence="9">Velvet complex subunit A</fullName>
    </alternativeName>
</protein>
<dbReference type="GO" id="GO:0005737">
    <property type="term" value="C:cytoplasm"/>
    <property type="evidence" value="ECO:0007669"/>
    <property type="project" value="UniProtKB-SubCell"/>
</dbReference>
<dbReference type="Pfam" id="PF11754">
    <property type="entry name" value="Velvet"/>
    <property type="match status" value="2"/>
</dbReference>
<name>A0A3A2ZIA8_9EURO</name>
<feature type="region of interest" description="Disordered" evidence="10">
    <location>
        <begin position="499"/>
        <end position="557"/>
    </location>
</feature>
<feature type="region of interest" description="Disordered" evidence="10">
    <location>
        <begin position="385"/>
        <end position="415"/>
    </location>
</feature>
<evidence type="ECO:0000313" key="12">
    <source>
        <dbReference type="EMBL" id="RJE22989.1"/>
    </source>
</evidence>
<feature type="compositionally biased region" description="Polar residues" evidence="10">
    <location>
        <begin position="388"/>
        <end position="398"/>
    </location>
</feature>
<evidence type="ECO:0000256" key="10">
    <source>
        <dbReference type="SAM" id="MobiDB-lite"/>
    </source>
</evidence>
<dbReference type="GO" id="GO:0043455">
    <property type="term" value="P:regulation of secondary metabolic process"/>
    <property type="evidence" value="ECO:0007669"/>
    <property type="project" value="UniProtKB-ARBA"/>
</dbReference>
<proteinExistence type="inferred from homology"/>
<sequence length="557" mass="62298">MATMPKRLPPRQPGDVEVSRITQNGKKIIYRLFVKQQPIQARACGAGVKSSADRRPVDPPPVVQLRIFETDPDDSEHGEDVTFPYNANFVLYASIKSARAIAQPRGTGAERERVPVLTGVPVAAIAYLDRPEPAGYFIFPDLSVRHEGRYQLNFHLYEEVKENKDADINSPRRLGSVSSSSNPRTPQTYLNFRVQVDSDTFTVFSAKKFPGLHASTSLSRCIAEQGCRVRIRRDVRMRRRGEKRHKDDFDYNDPLFPRPSKYFTPDPYGPGASPIERPRSSRSSTVDTTMAYTPDVQRRPSIPDYGPQYAQPLPRRMVPAPPAAWTHVPPYQSYQSHLAFGSGQFQGPQLPPTPPPVAPAVPYSPQVASTMSYSPQVPYYHARHRSSVSEYEPNSNGYPSQQPPIPAEPPSYGKVPEVTRQLQPLTPLVTQPYPEARHADRSANPSATPTTVSSPPMTLPPCKDLEAMAMSQPPSSISSSPAFDPRGRLYEIENTLTKRSHEESFGRDDRRLFNGMRPDSSTYPDPNRKGSSPFMPVPNKMEGEYRRANGSTRTRLI</sequence>
<comment type="similarity">
    <text evidence="7">Belongs to the velvet family. VeA subfamily.</text>
</comment>
<keyword evidence="5" id="KW-0804">Transcription</keyword>
<dbReference type="GO" id="GO:0051176">
    <property type="term" value="P:positive regulation of sulfur metabolic process"/>
    <property type="evidence" value="ECO:0007669"/>
    <property type="project" value="UniProtKB-ARBA"/>
</dbReference>
<evidence type="ECO:0000256" key="8">
    <source>
        <dbReference type="ARBA" id="ARBA00041053"/>
    </source>
</evidence>
<evidence type="ECO:0000256" key="9">
    <source>
        <dbReference type="ARBA" id="ARBA00043152"/>
    </source>
</evidence>
<dbReference type="Gene3D" id="2.60.40.3960">
    <property type="entry name" value="Velvet domain"/>
    <property type="match status" value="1"/>
</dbReference>
<keyword evidence="13" id="KW-1185">Reference proteome</keyword>
<reference evidence="13" key="1">
    <citation type="submission" date="2017-02" db="EMBL/GenBank/DDBJ databases">
        <authorList>
            <person name="Tafer H."/>
            <person name="Lopandic K."/>
        </authorList>
    </citation>
    <scope>NUCLEOTIDE SEQUENCE [LARGE SCALE GENOMIC DNA]</scope>
    <source>
        <strain evidence="13">CBS 366.77</strain>
    </source>
</reference>
<evidence type="ECO:0000259" key="11">
    <source>
        <dbReference type="PROSITE" id="PS51821"/>
    </source>
</evidence>
<evidence type="ECO:0000256" key="3">
    <source>
        <dbReference type="ARBA" id="ARBA00022490"/>
    </source>
</evidence>
<dbReference type="GO" id="GO:0005634">
    <property type="term" value="C:nucleus"/>
    <property type="evidence" value="ECO:0007669"/>
    <property type="project" value="UniProtKB-SubCell"/>
</dbReference>
<dbReference type="GO" id="GO:0034250">
    <property type="term" value="P:positive regulation of amide metabolic process"/>
    <property type="evidence" value="ECO:0007669"/>
    <property type="project" value="UniProtKB-ARBA"/>
</dbReference>
<evidence type="ECO:0000256" key="4">
    <source>
        <dbReference type="ARBA" id="ARBA00023015"/>
    </source>
</evidence>
<keyword evidence="3" id="KW-0963">Cytoplasm</keyword>
<feature type="region of interest" description="Disordered" evidence="10">
    <location>
        <begin position="167"/>
        <end position="186"/>
    </location>
</feature>
<organism evidence="12 13">
    <name type="scientific">Aspergillus sclerotialis</name>
    <dbReference type="NCBI Taxonomy" id="2070753"/>
    <lineage>
        <taxon>Eukaryota</taxon>
        <taxon>Fungi</taxon>
        <taxon>Dikarya</taxon>
        <taxon>Ascomycota</taxon>
        <taxon>Pezizomycotina</taxon>
        <taxon>Eurotiomycetes</taxon>
        <taxon>Eurotiomycetidae</taxon>
        <taxon>Eurotiales</taxon>
        <taxon>Aspergillaceae</taxon>
        <taxon>Aspergillus</taxon>
        <taxon>Aspergillus subgen. Polypaecilum</taxon>
    </lineage>
</organism>
<dbReference type="InterPro" id="IPR037525">
    <property type="entry name" value="Velvet_dom"/>
</dbReference>
<dbReference type="FunFam" id="2.60.40.3960:FF:000001">
    <property type="entry name" value="Sexual development activator VeA"/>
    <property type="match status" value="1"/>
</dbReference>
<comment type="caution">
    <text evidence="12">The sequence shown here is derived from an EMBL/GenBank/DDBJ whole genome shotgun (WGS) entry which is preliminary data.</text>
</comment>
<feature type="region of interest" description="Disordered" evidence="10">
    <location>
        <begin position="260"/>
        <end position="286"/>
    </location>
</feature>
<evidence type="ECO:0000256" key="6">
    <source>
        <dbReference type="ARBA" id="ARBA00023242"/>
    </source>
</evidence>
<dbReference type="PANTHER" id="PTHR33572">
    <property type="entry name" value="SPORE DEVELOPMENT REGULATOR VOSA"/>
    <property type="match status" value="1"/>
</dbReference>
<gene>
    <name evidence="12" type="ORF">PHISCL_04680</name>
</gene>
<evidence type="ECO:0000256" key="7">
    <source>
        <dbReference type="ARBA" id="ARBA00038005"/>
    </source>
</evidence>
<comment type="subcellular location">
    <subcellularLocation>
        <location evidence="2">Cytoplasm</location>
    </subcellularLocation>
    <subcellularLocation>
        <location evidence="1">Nucleus</location>
    </subcellularLocation>
</comment>
<evidence type="ECO:0000256" key="2">
    <source>
        <dbReference type="ARBA" id="ARBA00004496"/>
    </source>
</evidence>
<keyword evidence="6" id="KW-0539">Nucleus</keyword>
<dbReference type="Proteomes" id="UP000266188">
    <property type="component" value="Unassembled WGS sequence"/>
</dbReference>
<evidence type="ECO:0000256" key="5">
    <source>
        <dbReference type="ARBA" id="ARBA00023163"/>
    </source>
</evidence>
<keyword evidence="4" id="KW-0805">Transcription regulation</keyword>
<dbReference type="PROSITE" id="PS51821">
    <property type="entry name" value="VELVET"/>
    <property type="match status" value="1"/>
</dbReference>
<evidence type="ECO:0000256" key="1">
    <source>
        <dbReference type="ARBA" id="ARBA00004123"/>
    </source>
</evidence>